<dbReference type="AlphaFoldDB" id="A0A8G2FLG7"/>
<dbReference type="EMBL" id="FTNE01000012">
    <property type="protein sequence ID" value="SIQ93315.1"/>
    <property type="molecule type" value="Genomic_DNA"/>
</dbReference>
<protein>
    <submittedName>
        <fullName evidence="1">Uncharacterized protein</fullName>
    </submittedName>
</protein>
<dbReference type="Proteomes" id="UP000186308">
    <property type="component" value="Unassembled WGS sequence"/>
</dbReference>
<reference evidence="1 2" key="1">
    <citation type="submission" date="2017-01" db="EMBL/GenBank/DDBJ databases">
        <authorList>
            <person name="Varghese N."/>
            <person name="Submissions S."/>
        </authorList>
    </citation>
    <scope>NUCLEOTIDE SEQUENCE [LARGE SCALE GENOMIC DNA]</scope>
    <source>
        <strain evidence="1 2">ATCC 35905</strain>
    </source>
</reference>
<gene>
    <name evidence="1" type="ORF">SAMN05421828_1129</name>
</gene>
<name>A0A8G2FLG7_ACIRU</name>
<sequence length="338" mass="35976">MRRLVVCALASIALYLAAFGLVLHRPLSVGMLRHEMAAKLARGAVLTSPKLVILAGSNAPFSHSCRVIGAMLGINCENGGVAVGIGLDDLFTRWAALLHAGDVVYLPLEMQQYDVTPAQNRMSIDGAWLFRDDRGLLWRLGVGRFVAGAFGNTMPDGLEALAEMAAHAAGMGHPRALLAAQFDAEGDRVGTTLATADPAFLALLHRVDPRARGIRRGYGTAIIARFVRTEVARGVIVIGGLPTDFDTVALPDATIAAVRAVFVTRGGLFLELPNHSRYPPADFYDSEDHLAQPCQYLHSIAVARGLAPLLHRTVAMPSAAVRHRAGRCPSAVGVVAAR</sequence>
<organism evidence="1 2">
    <name type="scientific">Acidiphilium rubrum</name>
    <dbReference type="NCBI Taxonomy" id="526"/>
    <lineage>
        <taxon>Bacteria</taxon>
        <taxon>Pseudomonadati</taxon>
        <taxon>Pseudomonadota</taxon>
        <taxon>Alphaproteobacteria</taxon>
        <taxon>Acetobacterales</taxon>
        <taxon>Acidocellaceae</taxon>
        <taxon>Acidiphilium</taxon>
    </lineage>
</organism>
<proteinExistence type="predicted"/>
<evidence type="ECO:0000313" key="1">
    <source>
        <dbReference type="EMBL" id="SIQ93315.1"/>
    </source>
</evidence>
<accession>A0A8G2FLG7</accession>
<dbReference type="RefSeq" id="WP_051657418.1">
    <property type="nucleotide sequence ID" value="NZ_FTNE01000012.1"/>
</dbReference>
<comment type="caution">
    <text evidence="1">The sequence shown here is derived from an EMBL/GenBank/DDBJ whole genome shotgun (WGS) entry which is preliminary data.</text>
</comment>
<keyword evidence="2" id="KW-1185">Reference proteome</keyword>
<evidence type="ECO:0000313" key="2">
    <source>
        <dbReference type="Proteomes" id="UP000186308"/>
    </source>
</evidence>